<proteinExistence type="predicted"/>
<accession>A0ABS3LBM1</accession>
<sequence>MGKILKYNNIPITLKTCINSPNMRGRTVLVENRWDYVRYYLNSLPRGKRKNLANILFFWNQAEEFYNSSRNLSITSSPLPLYYSFLNATKALLLFKNEEIKNEYHGVKRTPKKVHGSKKCSLCNETTEIKSKGICPELAAFLGDKINNTNYTLDRLLFNLVFIHRAYTISHNTKKTEEMFLPLNSVRFERKPDLHITLVSEVDEKYRTKKVFETFNSSNKISFDKRDNEYKYFSWKKGPKLGDMRKVGGEEVITFHKKLRRYFQEISAGTNSRWYFKNFKNDQAIDMNPLVVMFLIMHTLSELARYDPKILNEYIKSEHSWLLSEFISFTPFQYINGIASEITGEQLGIPRSPQLNY</sequence>
<evidence type="ECO:0000313" key="2">
    <source>
        <dbReference type="Proteomes" id="UP000664601"/>
    </source>
</evidence>
<evidence type="ECO:0000313" key="1">
    <source>
        <dbReference type="EMBL" id="MBO1306136.1"/>
    </source>
</evidence>
<dbReference type="Pfam" id="PF14175">
    <property type="entry name" value="YaaC"/>
    <property type="match status" value="1"/>
</dbReference>
<dbReference type="EMBL" id="JAFREM010000013">
    <property type="protein sequence ID" value="MBO1306136.1"/>
    <property type="molecule type" value="Genomic_DNA"/>
</dbReference>
<organism evidence="1 2">
    <name type="scientific">Candidatus Enterococcus moelleringii</name>
    <dbReference type="NCBI Taxonomy" id="2815325"/>
    <lineage>
        <taxon>Bacteria</taxon>
        <taxon>Bacillati</taxon>
        <taxon>Bacillota</taxon>
        <taxon>Bacilli</taxon>
        <taxon>Lactobacillales</taxon>
        <taxon>Enterococcaceae</taxon>
        <taxon>Enterococcus</taxon>
    </lineage>
</organism>
<keyword evidence="2" id="KW-1185">Reference proteome</keyword>
<dbReference type="InterPro" id="IPR026988">
    <property type="entry name" value="YaaC-like"/>
</dbReference>
<dbReference type="Proteomes" id="UP000664601">
    <property type="component" value="Unassembled WGS sequence"/>
</dbReference>
<name>A0ABS3LBM1_9ENTE</name>
<gene>
    <name evidence="1" type="ORF">JZO70_08185</name>
</gene>
<protein>
    <submittedName>
        <fullName evidence="1">Uncharacterized protein</fullName>
    </submittedName>
</protein>
<comment type="caution">
    <text evidence="1">The sequence shown here is derived from an EMBL/GenBank/DDBJ whole genome shotgun (WGS) entry which is preliminary data.</text>
</comment>
<dbReference type="RefSeq" id="WP_207673068.1">
    <property type="nucleotide sequence ID" value="NZ_JAFREM010000013.1"/>
</dbReference>
<reference evidence="1 2" key="1">
    <citation type="submission" date="2021-03" db="EMBL/GenBank/DDBJ databases">
        <title>Enterococcal diversity collection.</title>
        <authorList>
            <person name="Gilmore M.S."/>
            <person name="Schwartzman J."/>
            <person name="Van Tyne D."/>
            <person name="Martin M."/>
            <person name="Earl A.M."/>
            <person name="Manson A.L."/>
            <person name="Straub T."/>
            <person name="Salamzade R."/>
            <person name="Saavedra J."/>
            <person name="Lebreton F."/>
            <person name="Prichula J."/>
            <person name="Schaufler K."/>
            <person name="Gaca A."/>
            <person name="Sgardioli B."/>
            <person name="Wagenaar J."/>
            <person name="Strong T."/>
        </authorList>
    </citation>
    <scope>NUCLEOTIDE SEQUENCE [LARGE SCALE GENOMIC DNA]</scope>
    <source>
        <strain evidence="1 2">669A</strain>
    </source>
</reference>